<dbReference type="OrthoDB" id="1645614at2"/>
<keyword evidence="4" id="KW-1185">Reference proteome</keyword>
<feature type="transmembrane region" description="Helical" evidence="1">
    <location>
        <begin position="231"/>
        <end position="252"/>
    </location>
</feature>
<dbReference type="Proteomes" id="UP000077134">
    <property type="component" value="Unassembled WGS sequence"/>
</dbReference>
<gene>
    <name evidence="3" type="ORF">PNBC_05135</name>
</gene>
<feature type="transmembrane region" description="Helical" evidence="1">
    <location>
        <begin position="50"/>
        <end position="78"/>
    </location>
</feature>
<evidence type="ECO:0000259" key="2">
    <source>
        <dbReference type="Pfam" id="PF07670"/>
    </source>
</evidence>
<comment type="caution">
    <text evidence="3">The sequence shown here is derived from an EMBL/GenBank/DDBJ whole genome shotgun (WGS) entry which is preliminary data.</text>
</comment>
<dbReference type="STRING" id="1763538.LPB68_19605"/>
<feature type="transmembrane region" description="Helical" evidence="1">
    <location>
        <begin position="379"/>
        <end position="400"/>
    </location>
</feature>
<evidence type="ECO:0000313" key="4">
    <source>
        <dbReference type="Proteomes" id="UP000077134"/>
    </source>
</evidence>
<dbReference type="Pfam" id="PF07670">
    <property type="entry name" value="Gate"/>
    <property type="match status" value="1"/>
</dbReference>
<proteinExistence type="predicted"/>
<dbReference type="KEGG" id="pcx:LPB68_19605"/>
<feature type="transmembrane region" description="Helical" evidence="1">
    <location>
        <begin position="319"/>
        <end position="341"/>
    </location>
</feature>
<feature type="transmembrane region" description="Helical" evidence="1">
    <location>
        <begin position="287"/>
        <end position="307"/>
    </location>
</feature>
<keyword evidence="1" id="KW-0812">Transmembrane</keyword>
<feature type="transmembrane region" description="Helical" evidence="1">
    <location>
        <begin position="7"/>
        <end position="30"/>
    </location>
</feature>
<dbReference type="AlphaFoldDB" id="A0A167FQ20"/>
<sequence>MFKHIKYLFSAPAASLMLGLLSFLLVIGIVSSPEQTFQASLQGLTLWWHIVFPSLLPFLVLSEMLIAYGLVHGIGVLLEPLMRRVFALPGIGGWALTMGMTAGFPGGAQSTLQLVQQGDLTPREAERLTWLSHFCNPMTIILVIGIGLLQQPSAGYWLLSIHWISGILAFLTITSLGNLVKHKRNEPSITARIITTPNSSLLRRVRSAIHQAHIRDGRSFGKLLGESVSNAVQTLMVVGGYIIIMAVMIHLISSYIIPGVSSSYIAGLVELHLGAKALTTITTLTPIVQWSLLSFILGWSGLTAILQSITPLMNKGVRWFPFIIVRLLHGTYAFTITFILWNPLKHFVHNIQPAFFYWPNYASDLSQISGMWSHIPLMLGWQGFILISLLLISWLIVLVTTTRRSP</sequence>
<evidence type="ECO:0000256" key="1">
    <source>
        <dbReference type="SAM" id="Phobius"/>
    </source>
</evidence>
<feature type="transmembrane region" description="Helical" evidence="1">
    <location>
        <begin position="85"/>
        <end position="108"/>
    </location>
</feature>
<reference evidence="3 4" key="1">
    <citation type="submission" date="2016-02" db="EMBL/GenBank/DDBJ databases">
        <title>Paenibacillus sp. LPB0068, isolated from Crassostrea gigas.</title>
        <authorList>
            <person name="Shin S.-K."/>
            <person name="Yi H."/>
        </authorList>
    </citation>
    <scope>NUCLEOTIDE SEQUENCE [LARGE SCALE GENOMIC DNA]</scope>
    <source>
        <strain evidence="3 4">LPB0068</strain>
    </source>
</reference>
<dbReference type="RefSeq" id="WP_068655823.1">
    <property type="nucleotide sequence ID" value="NZ_CP017770.1"/>
</dbReference>
<organism evidence="3 4">
    <name type="scientific">Paenibacillus crassostreae</name>
    <dbReference type="NCBI Taxonomy" id="1763538"/>
    <lineage>
        <taxon>Bacteria</taxon>
        <taxon>Bacillati</taxon>
        <taxon>Bacillota</taxon>
        <taxon>Bacilli</taxon>
        <taxon>Bacillales</taxon>
        <taxon>Paenibacillaceae</taxon>
        <taxon>Paenibacillus</taxon>
    </lineage>
</organism>
<dbReference type="InterPro" id="IPR011642">
    <property type="entry name" value="Gate_dom"/>
</dbReference>
<feature type="domain" description="Nucleoside transporter/FeoB GTPase Gate" evidence="2">
    <location>
        <begin position="51"/>
        <end position="145"/>
    </location>
</feature>
<keyword evidence="1" id="KW-1133">Transmembrane helix</keyword>
<dbReference type="EMBL" id="LSFN01000005">
    <property type="protein sequence ID" value="OAB76785.1"/>
    <property type="molecule type" value="Genomic_DNA"/>
</dbReference>
<protein>
    <recommendedName>
        <fullName evidence="2">Nucleoside transporter/FeoB GTPase Gate domain-containing protein</fullName>
    </recommendedName>
</protein>
<feature type="transmembrane region" description="Helical" evidence="1">
    <location>
        <begin position="156"/>
        <end position="177"/>
    </location>
</feature>
<evidence type="ECO:0000313" key="3">
    <source>
        <dbReference type="EMBL" id="OAB76785.1"/>
    </source>
</evidence>
<name>A0A167FQ20_9BACL</name>
<keyword evidence="1" id="KW-0472">Membrane</keyword>
<accession>A0A167FQ20</accession>